<dbReference type="Pfam" id="PF01380">
    <property type="entry name" value="SIS"/>
    <property type="match status" value="2"/>
</dbReference>
<dbReference type="EMBL" id="CP015578">
    <property type="protein sequence ID" value="ARQ97081.1"/>
    <property type="molecule type" value="Genomic_DNA"/>
</dbReference>
<dbReference type="InterPro" id="IPR005855">
    <property type="entry name" value="GFAT"/>
</dbReference>
<dbReference type="PROSITE" id="PS51278">
    <property type="entry name" value="GATASE_TYPE_2"/>
    <property type="match status" value="1"/>
</dbReference>
<dbReference type="AlphaFoldDB" id="A0A1X9SLF6"/>
<dbReference type="InterPro" id="IPR017932">
    <property type="entry name" value="GATase_2_dom"/>
</dbReference>
<keyword evidence="6 10" id="KW-0032">Aminotransferase</keyword>
<evidence type="ECO:0000256" key="6">
    <source>
        <dbReference type="ARBA" id="ARBA00022576"/>
    </source>
</evidence>
<dbReference type="NCBIfam" id="NF001484">
    <property type="entry name" value="PRK00331.1"/>
    <property type="match status" value="1"/>
</dbReference>
<evidence type="ECO:0000313" key="13">
    <source>
        <dbReference type="EMBL" id="ARQ97081.1"/>
    </source>
</evidence>
<dbReference type="GeneID" id="46920789"/>
<dbReference type="EC" id="2.6.1.16" evidence="3 10"/>
<dbReference type="InterPro" id="IPR035466">
    <property type="entry name" value="GlmS/AgaS_SIS"/>
</dbReference>
<keyword evidence="9" id="KW-0315">Glutamine amidotransferase</keyword>
<dbReference type="SUPFAM" id="SSF56235">
    <property type="entry name" value="N-terminal nucleophile aminohydrolases (Ntn hydrolases)"/>
    <property type="match status" value="1"/>
</dbReference>
<evidence type="ECO:0000256" key="4">
    <source>
        <dbReference type="ARBA" id="ARBA00016090"/>
    </source>
</evidence>
<dbReference type="Gene3D" id="3.60.20.10">
    <property type="entry name" value="Glutamine Phosphoribosylpyrophosphate, subunit 1, domain 1"/>
    <property type="match status" value="1"/>
</dbReference>
<dbReference type="PANTHER" id="PTHR10937">
    <property type="entry name" value="GLUCOSAMINE--FRUCTOSE-6-PHOSPHATE AMINOTRANSFERASE, ISOMERIZING"/>
    <property type="match status" value="1"/>
</dbReference>
<dbReference type="HAMAP" id="MF_00164">
    <property type="entry name" value="GlmS"/>
    <property type="match status" value="1"/>
</dbReference>
<evidence type="ECO:0000256" key="10">
    <source>
        <dbReference type="HAMAP-Rule" id="MF_00164"/>
    </source>
</evidence>
<dbReference type="FunFam" id="3.60.20.10:FF:000006">
    <property type="entry name" value="Glutamine--fructose-6-phosphate aminotransferase [isomerizing]"/>
    <property type="match status" value="1"/>
</dbReference>
<evidence type="ECO:0000259" key="11">
    <source>
        <dbReference type="PROSITE" id="PS51278"/>
    </source>
</evidence>
<gene>
    <name evidence="10 13" type="primary">glmS</name>
    <name evidence="13" type="ORF">CLAN_0317</name>
</gene>
<dbReference type="SUPFAM" id="SSF53697">
    <property type="entry name" value="SIS domain"/>
    <property type="match status" value="1"/>
</dbReference>
<dbReference type="PANTHER" id="PTHR10937:SF0">
    <property type="entry name" value="GLUTAMINE--FRUCTOSE-6-PHOSPHATE TRANSAMINASE (ISOMERIZING)"/>
    <property type="match status" value="1"/>
</dbReference>
<dbReference type="GO" id="GO:0004360">
    <property type="term" value="F:glutamine-fructose-6-phosphate transaminase (isomerizing) activity"/>
    <property type="evidence" value="ECO:0007669"/>
    <property type="project" value="UniProtKB-UniRule"/>
</dbReference>
<organism evidence="13 14">
    <name type="scientific">Campylobacter lanienae NCTC 13004</name>
    <dbReference type="NCBI Taxonomy" id="1031753"/>
    <lineage>
        <taxon>Bacteria</taxon>
        <taxon>Pseudomonadati</taxon>
        <taxon>Campylobacterota</taxon>
        <taxon>Epsilonproteobacteria</taxon>
        <taxon>Campylobacterales</taxon>
        <taxon>Campylobacteraceae</taxon>
        <taxon>Campylobacter</taxon>
    </lineage>
</organism>
<dbReference type="GO" id="GO:0006002">
    <property type="term" value="P:fructose 6-phosphate metabolic process"/>
    <property type="evidence" value="ECO:0007669"/>
    <property type="project" value="TreeGrafter"/>
</dbReference>
<dbReference type="Gene3D" id="3.40.50.10490">
    <property type="entry name" value="Glucose-6-phosphate isomerase like protein, domain 1"/>
    <property type="match status" value="2"/>
</dbReference>
<dbReference type="Pfam" id="PF13522">
    <property type="entry name" value="GATase_6"/>
    <property type="match status" value="1"/>
</dbReference>
<proteinExistence type="inferred from homology"/>
<dbReference type="CDD" id="cd00714">
    <property type="entry name" value="GFAT"/>
    <property type="match status" value="1"/>
</dbReference>
<evidence type="ECO:0000259" key="12">
    <source>
        <dbReference type="PROSITE" id="PS51464"/>
    </source>
</evidence>
<feature type="active site" description="For Fru-6P isomerization activity" evidence="10">
    <location>
        <position position="597"/>
    </location>
</feature>
<feature type="domain" description="SIS" evidence="12">
    <location>
        <begin position="454"/>
        <end position="592"/>
    </location>
</feature>
<comment type="subcellular location">
    <subcellularLocation>
        <location evidence="2 10">Cytoplasm</location>
    </subcellularLocation>
</comment>
<evidence type="ECO:0000256" key="2">
    <source>
        <dbReference type="ARBA" id="ARBA00004496"/>
    </source>
</evidence>
<keyword evidence="8" id="KW-0677">Repeat</keyword>
<evidence type="ECO:0000256" key="3">
    <source>
        <dbReference type="ARBA" id="ARBA00012916"/>
    </source>
</evidence>
<dbReference type="InterPro" id="IPR046348">
    <property type="entry name" value="SIS_dom_sf"/>
</dbReference>
<evidence type="ECO:0000256" key="1">
    <source>
        <dbReference type="ARBA" id="ARBA00001031"/>
    </source>
</evidence>
<protein>
    <recommendedName>
        <fullName evidence="4 10">Glutamine--fructose-6-phosphate aminotransferase [isomerizing]</fullName>
        <ecNumber evidence="3 10">2.6.1.16</ecNumber>
    </recommendedName>
    <alternativeName>
        <fullName evidence="10">D-fructose-6-phosphate amidotransferase</fullName>
    </alternativeName>
    <alternativeName>
        <fullName evidence="10">GFAT</fullName>
    </alternativeName>
    <alternativeName>
        <fullName evidence="10">Glucosamine-6-phosphate synthase</fullName>
    </alternativeName>
    <alternativeName>
        <fullName evidence="10">Hexosephosphate aminotransferase</fullName>
    </alternativeName>
    <alternativeName>
        <fullName evidence="10">L-glutamine--D-fructose-6-phosphate amidotransferase</fullName>
    </alternativeName>
</protein>
<dbReference type="InterPro" id="IPR001347">
    <property type="entry name" value="SIS_dom"/>
</dbReference>
<evidence type="ECO:0000256" key="8">
    <source>
        <dbReference type="ARBA" id="ARBA00022737"/>
    </source>
</evidence>
<dbReference type="FunFam" id="3.40.50.10490:FF:000001">
    <property type="entry name" value="Glutamine--fructose-6-phosphate aminotransferase [isomerizing]"/>
    <property type="match status" value="1"/>
</dbReference>
<comment type="subunit">
    <text evidence="10">Homodimer.</text>
</comment>
<dbReference type="CDD" id="cd05008">
    <property type="entry name" value="SIS_GlmS_GlmD_1"/>
    <property type="match status" value="1"/>
</dbReference>
<accession>A0A1X9SLF6</accession>
<dbReference type="NCBIfam" id="TIGR01135">
    <property type="entry name" value="glmS"/>
    <property type="match status" value="1"/>
</dbReference>
<feature type="domain" description="SIS" evidence="12">
    <location>
        <begin position="281"/>
        <end position="421"/>
    </location>
</feature>
<dbReference type="KEGG" id="clx:CLAN_0317"/>
<feature type="active site" description="Nucleophile; for GATase activity" evidence="10">
    <location>
        <position position="2"/>
    </location>
</feature>
<evidence type="ECO:0000313" key="14">
    <source>
        <dbReference type="Proteomes" id="UP000202031"/>
    </source>
</evidence>
<feature type="initiator methionine" description="Removed" evidence="10">
    <location>
        <position position="1"/>
    </location>
</feature>
<dbReference type="GO" id="GO:0006487">
    <property type="term" value="P:protein N-linked glycosylation"/>
    <property type="evidence" value="ECO:0007669"/>
    <property type="project" value="TreeGrafter"/>
</dbReference>
<evidence type="ECO:0000256" key="5">
    <source>
        <dbReference type="ARBA" id="ARBA00022490"/>
    </source>
</evidence>
<reference evidence="14" key="2">
    <citation type="journal article" date="2017" name="Genome Biol. Evol.">
        <title>Comparative genomic analysis identifies a Campylobacter clade deficient in selenium metabolism.</title>
        <authorList>
            <person name="Miller W.G."/>
            <person name="Yee E."/>
            <person name="Lopes B.S."/>
            <person name="Chapman M.H."/>
            <person name="Huynh S."/>
            <person name="Bono J.L."/>
            <person name="Parker C.T."/>
            <person name="Strachan N.J.C."/>
            <person name="Forbes K.J."/>
        </authorList>
    </citation>
    <scope>NUCLEOTIDE SEQUENCE [LARGE SCALE GENOMIC DNA]</scope>
    <source>
        <strain evidence="14">NCTC 13004</strain>
    </source>
</reference>
<dbReference type="GO" id="GO:0006047">
    <property type="term" value="P:UDP-N-acetylglucosamine metabolic process"/>
    <property type="evidence" value="ECO:0007669"/>
    <property type="project" value="TreeGrafter"/>
</dbReference>
<dbReference type="Proteomes" id="UP000202031">
    <property type="component" value="Chromosome"/>
</dbReference>
<dbReference type="GO" id="GO:0005829">
    <property type="term" value="C:cytosol"/>
    <property type="evidence" value="ECO:0007669"/>
    <property type="project" value="TreeGrafter"/>
</dbReference>
<dbReference type="GO" id="GO:0005975">
    <property type="term" value="P:carbohydrate metabolic process"/>
    <property type="evidence" value="ECO:0007669"/>
    <property type="project" value="UniProtKB-UniRule"/>
</dbReference>
<name>A0A1X9SLF6_9BACT</name>
<dbReference type="RefSeq" id="WP_100590428.1">
    <property type="nucleotide sequence ID" value="NZ_CP015578.1"/>
</dbReference>
<comment type="catalytic activity">
    <reaction evidence="1 10">
        <text>D-fructose 6-phosphate + L-glutamine = D-glucosamine 6-phosphate + L-glutamate</text>
        <dbReference type="Rhea" id="RHEA:13237"/>
        <dbReference type="ChEBI" id="CHEBI:29985"/>
        <dbReference type="ChEBI" id="CHEBI:58359"/>
        <dbReference type="ChEBI" id="CHEBI:58725"/>
        <dbReference type="ChEBI" id="CHEBI:61527"/>
        <dbReference type="EC" id="2.6.1.16"/>
    </reaction>
</comment>
<dbReference type="CDD" id="cd05009">
    <property type="entry name" value="SIS_GlmS_GlmD_2"/>
    <property type="match status" value="1"/>
</dbReference>
<dbReference type="GO" id="GO:0097367">
    <property type="term" value="F:carbohydrate derivative binding"/>
    <property type="evidence" value="ECO:0007669"/>
    <property type="project" value="InterPro"/>
</dbReference>
<keyword evidence="5 10" id="KW-0963">Cytoplasm</keyword>
<dbReference type="PROSITE" id="PS51464">
    <property type="entry name" value="SIS"/>
    <property type="match status" value="2"/>
</dbReference>
<feature type="domain" description="Glutamine amidotransferase type-2" evidence="11">
    <location>
        <begin position="2"/>
        <end position="218"/>
    </location>
</feature>
<dbReference type="InterPro" id="IPR029055">
    <property type="entry name" value="Ntn_hydrolases_N"/>
</dbReference>
<sequence length="602" mass="67187">MCGIVGYIGKKEKKNIILNGLKELEYRGYDSAGMAIIIGNEMSYYKAVGKLENLASKMKECQYQGNGVAIGHTRWATHGKPTEINAHPHLGEYSFVIHNGIIENYKELKDELEASGVKFLSQTDTEVIVHLFEEYNKSAKTPFEAYKKTIGRLKGAYATLLVTKAAPDEIFFAKNAAPLIIARDGDEIYLSSSDSPLIGLAKEAIYLEDGSYGVAKLGNLTIFDENNQEIKPNFTELPKDKGYALKDGYRFFMEKEIYEQSQVIAECLMGRLSDDDLNLDIDISLFNDIDEVVLCACGTSYHAALAASYLLERLAKIRASVVVASEFRYKEPFLNPNSLFIVISQSGETADTLEALKIAKNANLKTLAICNVDNSSIVRMAKEVLLTRAGIEKGVASTKAFATQMICLWMLALKLAKIRHTIDDKTLENEIKTLRNIPSVVNFDKSLQEKIYRKAKHYVHGHGFFFIGRDIFYPLALEGALKLKEISYLHAEGYPAGEMKHGPIALADEGLYTIALLPQTILYDKTKSNVEELAARDAFITTISPLEFELSDDFIKINSHSHPMSEFFEIMVVLQLFALEISIRLGNDVDMPRNLAKSVTVE</sequence>
<dbReference type="InterPro" id="IPR047084">
    <property type="entry name" value="GFAT_N"/>
</dbReference>
<reference evidence="14" key="1">
    <citation type="journal article" date="2017" name="Genome Biol. Evol.">
        <title>Comparative Genomic Analysis Identifies a Campylobacter Clade Deficient in Selenium Metabolism.</title>
        <authorList>
            <person name="Miller W.G."/>
            <person name="Yee E."/>
            <person name="Lopes B.S."/>
            <person name="Chapman M.H."/>
            <person name="Huynh S."/>
            <person name="Bono J.L."/>
            <person name="Parker C.T."/>
            <person name="Strachan N.J.C."/>
            <person name="Forbes K.J."/>
        </authorList>
    </citation>
    <scope>NUCLEOTIDE SEQUENCE [LARGE SCALE GENOMIC DNA]</scope>
    <source>
        <strain evidence="14">NCTC 13004</strain>
    </source>
</reference>
<evidence type="ECO:0000256" key="9">
    <source>
        <dbReference type="ARBA" id="ARBA00022962"/>
    </source>
</evidence>
<comment type="function">
    <text evidence="10">Catalyzes the first step in hexosamine metabolism, converting fructose-6P into glucosamine-6P using glutamine as a nitrogen source.</text>
</comment>
<evidence type="ECO:0000256" key="7">
    <source>
        <dbReference type="ARBA" id="ARBA00022679"/>
    </source>
</evidence>
<dbReference type="InterPro" id="IPR035490">
    <property type="entry name" value="GlmS/FrlB_SIS"/>
</dbReference>
<keyword evidence="7 10" id="KW-0808">Transferase</keyword>